<gene>
    <name evidence="3" type="ORF">JQN70_03740</name>
</gene>
<dbReference type="SUPFAM" id="SSF53448">
    <property type="entry name" value="Nucleotide-diphospho-sugar transferases"/>
    <property type="match status" value="1"/>
</dbReference>
<dbReference type="SUPFAM" id="SSF53335">
    <property type="entry name" value="S-adenosyl-L-methionine-dependent methyltransferases"/>
    <property type="match status" value="1"/>
</dbReference>
<dbReference type="PANTHER" id="PTHR48090">
    <property type="entry name" value="UNDECAPRENYL-PHOSPHATE 4-DEOXY-4-FORMAMIDO-L-ARABINOSE TRANSFERASE-RELATED"/>
    <property type="match status" value="1"/>
</dbReference>
<evidence type="ECO:0000259" key="2">
    <source>
        <dbReference type="Pfam" id="PF00535"/>
    </source>
</evidence>
<evidence type="ECO:0000313" key="3">
    <source>
        <dbReference type="EMBL" id="MBM6399490.1"/>
    </source>
</evidence>
<evidence type="ECO:0000313" key="4">
    <source>
        <dbReference type="Proteomes" id="UP001430172"/>
    </source>
</evidence>
<dbReference type="InterPro" id="IPR050256">
    <property type="entry name" value="Glycosyltransferase_2"/>
</dbReference>
<dbReference type="InterPro" id="IPR029044">
    <property type="entry name" value="Nucleotide-diphossugar_trans"/>
</dbReference>
<organism evidence="3 4">
    <name type="scientific">Phycicoccus sonneratiae</name>
    <dbReference type="NCBI Taxonomy" id="2807628"/>
    <lineage>
        <taxon>Bacteria</taxon>
        <taxon>Bacillati</taxon>
        <taxon>Actinomycetota</taxon>
        <taxon>Actinomycetes</taxon>
        <taxon>Micrococcales</taxon>
        <taxon>Intrasporangiaceae</taxon>
        <taxon>Phycicoccus</taxon>
    </lineage>
</organism>
<protein>
    <submittedName>
        <fullName evidence="3">Glycosyltransferase</fullName>
    </submittedName>
</protein>
<dbReference type="Pfam" id="PF00535">
    <property type="entry name" value="Glycos_transf_2"/>
    <property type="match status" value="1"/>
</dbReference>
<accession>A0ABS2CI72</accession>
<dbReference type="Proteomes" id="UP001430172">
    <property type="component" value="Unassembled WGS sequence"/>
</dbReference>
<dbReference type="CDD" id="cd04179">
    <property type="entry name" value="DPM_DPG-synthase_like"/>
    <property type="match status" value="1"/>
</dbReference>
<dbReference type="Gene3D" id="3.90.550.10">
    <property type="entry name" value="Spore Coat Polysaccharide Biosynthesis Protein SpsA, Chain A"/>
    <property type="match status" value="1"/>
</dbReference>
<dbReference type="PANTHER" id="PTHR48090:SF7">
    <property type="entry name" value="RFBJ PROTEIN"/>
    <property type="match status" value="1"/>
</dbReference>
<comment type="similarity">
    <text evidence="1">Belongs to the glycosyltransferase 2 family.</text>
</comment>
<name>A0ABS2CI72_9MICO</name>
<reference evidence="3" key="1">
    <citation type="submission" date="2021-02" db="EMBL/GenBank/DDBJ databases">
        <title>Phycicoccus sp. MQZ13P-5T, whole genome shotgun sequence.</title>
        <authorList>
            <person name="Tuo L."/>
        </authorList>
    </citation>
    <scope>NUCLEOTIDE SEQUENCE</scope>
    <source>
        <strain evidence="3">MQZ13P-5</strain>
    </source>
</reference>
<dbReference type="CDD" id="cd02440">
    <property type="entry name" value="AdoMet_MTases"/>
    <property type="match status" value="1"/>
</dbReference>
<dbReference type="RefSeq" id="WP_204129981.1">
    <property type="nucleotide sequence ID" value="NZ_JAFDVD010000005.1"/>
</dbReference>
<comment type="caution">
    <text evidence="3">The sequence shown here is derived from an EMBL/GenBank/DDBJ whole genome shotgun (WGS) entry which is preliminary data.</text>
</comment>
<dbReference type="EMBL" id="JAFDVD010000005">
    <property type="protein sequence ID" value="MBM6399490.1"/>
    <property type="molecule type" value="Genomic_DNA"/>
</dbReference>
<dbReference type="Gene3D" id="3.40.50.150">
    <property type="entry name" value="Vaccinia Virus protein VP39"/>
    <property type="match status" value="1"/>
</dbReference>
<feature type="domain" description="Glycosyltransferase 2-like" evidence="2">
    <location>
        <begin position="14"/>
        <end position="184"/>
    </location>
</feature>
<sequence length="482" mass="52198">MTQTPAAPAPRVGVLVVAYNAASTLVHTLDRLPAGFRATVDHVLLADDASQDDTYAIGMAYRDTSDLPLTVVRHEKNLGYGGNQKAGYRWAIGHGLDVVVLLHGDGQYAPEVIEDLVRPLTEGRADAVFGSRMMVRGQALKGGMPLYKFVGNRILSTFQNAMTGAGLSEWHSGYRAYRVDALADLALDTYSDGFDFDTEIILGLLDAGKHVAEVPIPTYYGDEICYVNGMAYARDVARDVVRHRARRMGFGAQGAVDAEAYELKPSPHSSHGRILAWLAASAPGSVLDVGCSDGAFGALARAEGHRVVGVDVVKHDGVGARLDDFVEADLERGLPDEVGTGYDHVVAADVLEHVTQPEVLLRDIAARLAPGGEVLVSVPNFGHWYPRGRTALGLFDYDSRGPLDRGHVRFFTRRSFEKLVRECGLRIAERDVVGVPVDVLDRGRTGGRRVDLARAVGAADRAAVRGWPTLFGYQLLYRLEPA</sequence>
<dbReference type="InterPro" id="IPR029063">
    <property type="entry name" value="SAM-dependent_MTases_sf"/>
</dbReference>
<evidence type="ECO:0000256" key="1">
    <source>
        <dbReference type="ARBA" id="ARBA00006739"/>
    </source>
</evidence>
<keyword evidence="4" id="KW-1185">Reference proteome</keyword>
<dbReference type="Pfam" id="PF13489">
    <property type="entry name" value="Methyltransf_23"/>
    <property type="match status" value="1"/>
</dbReference>
<proteinExistence type="inferred from homology"/>
<dbReference type="InterPro" id="IPR001173">
    <property type="entry name" value="Glyco_trans_2-like"/>
</dbReference>